<evidence type="ECO:0000256" key="7">
    <source>
        <dbReference type="RuleBase" id="RU361270"/>
    </source>
</evidence>
<dbReference type="EMBL" id="JADBEE010000001">
    <property type="protein sequence ID" value="MBE1514499.1"/>
    <property type="molecule type" value="Genomic_DNA"/>
</dbReference>
<gene>
    <name evidence="9" type="ORF">H4W26_001254</name>
</gene>
<protein>
    <recommendedName>
        <fullName evidence="7">5-hydroxyisourate hydrolase</fullName>
        <shortName evidence="7">HIU hydrolase</shortName>
        <shortName evidence="7">HIUHase</shortName>
        <ecNumber evidence="7">3.5.2.17</ecNumber>
    </recommendedName>
</protein>
<proteinExistence type="inferred from homology"/>
<dbReference type="Proteomes" id="UP000636579">
    <property type="component" value="Unassembled WGS sequence"/>
</dbReference>
<evidence type="ECO:0000256" key="5">
    <source>
        <dbReference type="ARBA" id="ARBA00022631"/>
    </source>
</evidence>
<dbReference type="Pfam" id="PF00576">
    <property type="entry name" value="Transthyretin"/>
    <property type="match status" value="1"/>
</dbReference>
<feature type="domain" description="Transthyretin/hydroxyisourate hydrolase" evidence="8">
    <location>
        <begin position="4"/>
        <end position="107"/>
    </location>
</feature>
<dbReference type="Gene3D" id="2.60.40.180">
    <property type="entry name" value="Transthyretin/hydroxyisourate hydrolase domain"/>
    <property type="match status" value="1"/>
</dbReference>
<organism evidence="9 10">
    <name type="scientific">Nesterenkonia halotolerans</name>
    <dbReference type="NCBI Taxonomy" id="225325"/>
    <lineage>
        <taxon>Bacteria</taxon>
        <taxon>Bacillati</taxon>
        <taxon>Actinomycetota</taxon>
        <taxon>Actinomycetes</taxon>
        <taxon>Micrococcales</taxon>
        <taxon>Micrococcaceae</taxon>
        <taxon>Nesterenkonia</taxon>
    </lineage>
</organism>
<dbReference type="RefSeq" id="WP_192591242.1">
    <property type="nucleotide sequence ID" value="NZ_JADBEE010000001.1"/>
</dbReference>
<comment type="catalytic activity">
    <reaction evidence="1 7">
        <text>5-hydroxyisourate + H2O = 5-hydroxy-2-oxo-4-ureido-2,5-dihydro-1H-imidazole-5-carboxylate + H(+)</text>
        <dbReference type="Rhea" id="RHEA:23736"/>
        <dbReference type="ChEBI" id="CHEBI:15377"/>
        <dbReference type="ChEBI" id="CHEBI:15378"/>
        <dbReference type="ChEBI" id="CHEBI:18072"/>
        <dbReference type="ChEBI" id="CHEBI:58639"/>
        <dbReference type="EC" id="3.5.2.17"/>
    </reaction>
</comment>
<comment type="caution">
    <text evidence="9">The sequence shown here is derived from an EMBL/GenBank/DDBJ whole genome shotgun (WGS) entry which is preliminary data.</text>
</comment>
<dbReference type="NCBIfam" id="TIGR02962">
    <property type="entry name" value="hdxy_isourate"/>
    <property type="match status" value="1"/>
</dbReference>
<evidence type="ECO:0000313" key="9">
    <source>
        <dbReference type="EMBL" id="MBE1514499.1"/>
    </source>
</evidence>
<dbReference type="InterPro" id="IPR000895">
    <property type="entry name" value="Transthyretin/HIU_hydrolase"/>
</dbReference>
<evidence type="ECO:0000313" key="10">
    <source>
        <dbReference type="Proteomes" id="UP000636579"/>
    </source>
</evidence>
<dbReference type="GO" id="GO:0033971">
    <property type="term" value="F:hydroxyisourate hydrolase activity"/>
    <property type="evidence" value="ECO:0007669"/>
    <property type="project" value="UniProtKB-EC"/>
</dbReference>
<comment type="function">
    <text evidence="2">Catalyzes the hydrolysis of 5-hydroxyisourate (HIU) to 2-oxo-4-hydroxy-4-carboxy-5-ureidoimidazoline (OHCU).</text>
</comment>
<dbReference type="PANTHER" id="PTHR10395">
    <property type="entry name" value="URICASE AND TRANSTHYRETIN-RELATED"/>
    <property type="match status" value="1"/>
</dbReference>
<dbReference type="EC" id="3.5.2.17" evidence="7"/>
<evidence type="ECO:0000259" key="8">
    <source>
        <dbReference type="Pfam" id="PF00576"/>
    </source>
</evidence>
<comment type="subunit">
    <text evidence="4 7">Homotetramer.</text>
</comment>
<name>A0ABR9J6M5_9MICC</name>
<dbReference type="SUPFAM" id="SSF49472">
    <property type="entry name" value="Transthyretin (synonym: prealbumin)"/>
    <property type="match status" value="1"/>
</dbReference>
<evidence type="ECO:0000256" key="1">
    <source>
        <dbReference type="ARBA" id="ARBA00001043"/>
    </source>
</evidence>
<dbReference type="PROSITE" id="PS00768">
    <property type="entry name" value="TRANSTHYRETIN_1"/>
    <property type="match status" value="1"/>
</dbReference>
<evidence type="ECO:0000256" key="6">
    <source>
        <dbReference type="ARBA" id="ARBA00022801"/>
    </source>
</evidence>
<dbReference type="InterPro" id="IPR023418">
    <property type="entry name" value="Thyroxine_BS"/>
</dbReference>
<evidence type="ECO:0000256" key="3">
    <source>
        <dbReference type="ARBA" id="ARBA00009850"/>
    </source>
</evidence>
<dbReference type="InterPro" id="IPR036817">
    <property type="entry name" value="Transthyretin/HIU_hydrolase_sf"/>
</dbReference>
<dbReference type="InterPro" id="IPR014306">
    <property type="entry name" value="Hydroxyisourate_hydrolase"/>
</dbReference>
<dbReference type="InterPro" id="IPR023416">
    <property type="entry name" value="Transthyretin/HIU_hydrolase_d"/>
</dbReference>
<comment type="similarity">
    <text evidence="3 7">Belongs to the transthyretin family. 5-hydroxyisourate hydrolase subfamily.</text>
</comment>
<reference evidence="9 10" key="1">
    <citation type="submission" date="2020-10" db="EMBL/GenBank/DDBJ databases">
        <title>Sequencing the genomes of 1000 actinobacteria strains.</title>
        <authorList>
            <person name="Klenk H.-P."/>
        </authorList>
    </citation>
    <scope>NUCLEOTIDE SEQUENCE [LARGE SCALE GENOMIC DNA]</scope>
    <source>
        <strain evidence="9 10">DSM 15474</strain>
    </source>
</reference>
<sequence length="108" mass="11418">MSLITTHVLDTTTGTPARGITVQLLGPEGAQIASGTTDADGRIAELGPETLPAGAYRLVFGTAEYFSSRAVEHFFPEVTLAFTVEASAGHYHVPLLLSPFAYSTYRGS</sequence>
<accession>A0ABR9J6M5</accession>
<evidence type="ECO:0000256" key="2">
    <source>
        <dbReference type="ARBA" id="ARBA00002704"/>
    </source>
</evidence>
<dbReference type="CDD" id="cd05822">
    <property type="entry name" value="TLP_HIUase"/>
    <property type="match status" value="1"/>
</dbReference>
<dbReference type="PANTHER" id="PTHR10395:SF7">
    <property type="entry name" value="5-HYDROXYISOURATE HYDROLASE"/>
    <property type="match status" value="1"/>
</dbReference>
<evidence type="ECO:0000256" key="4">
    <source>
        <dbReference type="ARBA" id="ARBA00011881"/>
    </source>
</evidence>
<keyword evidence="5 7" id="KW-0659">Purine metabolism</keyword>
<keyword evidence="10" id="KW-1185">Reference proteome</keyword>
<dbReference type="PRINTS" id="PR00189">
    <property type="entry name" value="TRNSTHYRETIN"/>
</dbReference>
<keyword evidence="6 7" id="KW-0378">Hydrolase</keyword>